<dbReference type="GO" id="GO:0016491">
    <property type="term" value="F:oxidoreductase activity"/>
    <property type="evidence" value="ECO:0007669"/>
    <property type="project" value="InterPro"/>
</dbReference>
<evidence type="ECO:0000313" key="8">
    <source>
        <dbReference type="EMBL" id="CAB4611407.1"/>
    </source>
</evidence>
<comment type="subunit">
    <text evidence="3">Interacts with COX5B; this interaction may contribute to localize PYROXD2 to the inner face of the inner mitochondrial membrane.</text>
</comment>
<dbReference type="EMBL" id="CAEZSC010000006">
    <property type="protein sequence ID" value="CAB4530313.1"/>
    <property type="molecule type" value="Genomic_DNA"/>
</dbReference>
<dbReference type="InterPro" id="IPR036188">
    <property type="entry name" value="FAD/NAD-bd_sf"/>
</dbReference>
<dbReference type="Gene3D" id="3.50.50.60">
    <property type="entry name" value="FAD/NAD(P)-binding domain"/>
    <property type="match status" value="1"/>
</dbReference>
<dbReference type="EMBL" id="CAEZUY010000025">
    <property type="protein sequence ID" value="CAB4611407.1"/>
    <property type="molecule type" value="Genomic_DNA"/>
</dbReference>
<evidence type="ECO:0000313" key="9">
    <source>
        <dbReference type="EMBL" id="CAB5016236.1"/>
    </source>
</evidence>
<sequence length="505" mass="54421">MTDVLIIGSGINGLSTAALLSKKGKKVLVLEQAPAFGGAVRTEEVTLPGFKHDLFATNLSLFAGGGVMAELKDDLISHGLEFVPSDKPYCSLFPDGKMIGITMDRQKNLETLQRVAPNDVKAWQDLTAKLGELAPHLFPILGTELPSLAAAKSLFKTWRAIGTEGTLNLIRMLLQSSRAFTEEHFSHPETKALAAIWGMHLDYGPDISGGALFSFLESIGGQEFGMVLGKGGANVLIDSLVSVIEKNGGELRTGMEVVEIIVESGKAIGVLTKNGERILAKKVVANVNPALLPKLLKEAPSTQELHNFRPGLGTMMIHLALDELPNWIDAEAKSFNYVHIAPYIDDMAITYAQAAAGILPDTPALVIGQPTVSDPSRAPEGKHVLWIQVRVLPLDIKGKSWDEVAEQYADRIIDNIEKYAPGLKQNILGRKVLSPTDLERYNPNLIKGDSLGGSHHPAQFFFLRPTPGWIRHRTPIENLFICGSGTWPGGGVGGGSGLMVAKLLS</sequence>
<evidence type="ECO:0000256" key="4">
    <source>
        <dbReference type="ARBA" id="ARBA00040298"/>
    </source>
</evidence>
<dbReference type="Gene3D" id="3.90.660.50">
    <property type="match status" value="1"/>
</dbReference>
<gene>
    <name evidence="6" type="ORF">UFOPK1380_00204</name>
    <name evidence="7" type="ORF">UFOPK1778_00377</name>
    <name evidence="8" type="ORF">UFOPK1863_00421</name>
    <name evidence="9" type="ORF">UFOPK4095_00751</name>
</gene>
<evidence type="ECO:0000313" key="6">
    <source>
        <dbReference type="EMBL" id="CAB4530313.1"/>
    </source>
</evidence>
<dbReference type="PANTHER" id="PTHR10668:SF105">
    <property type="entry name" value="DEHYDROGENASE-RELATED"/>
    <property type="match status" value="1"/>
</dbReference>
<organism evidence="8">
    <name type="scientific">freshwater metagenome</name>
    <dbReference type="NCBI Taxonomy" id="449393"/>
    <lineage>
        <taxon>unclassified sequences</taxon>
        <taxon>metagenomes</taxon>
        <taxon>ecological metagenomes</taxon>
    </lineage>
</organism>
<dbReference type="PANTHER" id="PTHR10668">
    <property type="entry name" value="PHYTOENE DEHYDROGENASE"/>
    <property type="match status" value="1"/>
</dbReference>
<dbReference type="Pfam" id="PF01593">
    <property type="entry name" value="Amino_oxidase"/>
    <property type="match status" value="1"/>
</dbReference>
<evidence type="ECO:0000256" key="2">
    <source>
        <dbReference type="ARBA" id="ARBA00037217"/>
    </source>
</evidence>
<dbReference type="GO" id="GO:0005759">
    <property type="term" value="C:mitochondrial matrix"/>
    <property type="evidence" value="ECO:0007669"/>
    <property type="project" value="UniProtKB-SubCell"/>
</dbReference>
<dbReference type="EMBL" id="CAFBPI010000041">
    <property type="protein sequence ID" value="CAB5016236.1"/>
    <property type="molecule type" value="Genomic_DNA"/>
</dbReference>
<reference evidence="8" key="1">
    <citation type="submission" date="2020-05" db="EMBL/GenBank/DDBJ databases">
        <authorList>
            <person name="Chiriac C."/>
            <person name="Salcher M."/>
            <person name="Ghai R."/>
            <person name="Kavagutti S V."/>
        </authorList>
    </citation>
    <scope>NUCLEOTIDE SEQUENCE</scope>
</reference>
<evidence type="ECO:0000256" key="1">
    <source>
        <dbReference type="ARBA" id="ARBA00004305"/>
    </source>
</evidence>
<dbReference type="InterPro" id="IPR002937">
    <property type="entry name" value="Amino_oxidase"/>
</dbReference>
<evidence type="ECO:0000259" key="5">
    <source>
        <dbReference type="Pfam" id="PF01593"/>
    </source>
</evidence>
<comment type="function">
    <text evidence="2">Probable oxidoreductase that may play a role as regulator of mitochondrial function.</text>
</comment>
<evidence type="ECO:0000313" key="7">
    <source>
        <dbReference type="EMBL" id="CAB4586412.1"/>
    </source>
</evidence>
<dbReference type="EMBL" id="CAEZUD010000012">
    <property type="protein sequence ID" value="CAB4586412.1"/>
    <property type="molecule type" value="Genomic_DNA"/>
</dbReference>
<name>A0A6J6HDA7_9ZZZZ</name>
<protein>
    <recommendedName>
        <fullName evidence="4">Pyridine nucleotide-disulfide oxidoreductase domain-containing protein 2</fullName>
    </recommendedName>
</protein>
<accession>A0A6J6HDA7</accession>
<comment type="subcellular location">
    <subcellularLocation>
        <location evidence="1">Mitochondrion matrix</location>
    </subcellularLocation>
</comment>
<proteinExistence type="predicted"/>
<dbReference type="AlphaFoldDB" id="A0A6J6HDA7"/>
<evidence type="ECO:0000256" key="3">
    <source>
        <dbReference type="ARBA" id="ARBA00038825"/>
    </source>
</evidence>
<dbReference type="SUPFAM" id="SSF51905">
    <property type="entry name" value="FAD/NAD(P)-binding domain"/>
    <property type="match status" value="1"/>
</dbReference>
<feature type="domain" description="Amine oxidase" evidence="5">
    <location>
        <begin position="13"/>
        <end position="494"/>
    </location>
</feature>